<evidence type="ECO:0000256" key="5">
    <source>
        <dbReference type="HAMAP-Rule" id="MF_00340"/>
    </source>
</evidence>
<gene>
    <name evidence="5" type="primary">rpmF</name>
    <name evidence="7" type="ORF">A2982_02250</name>
</gene>
<reference evidence="7 8" key="1">
    <citation type="journal article" date="2016" name="Nat. Commun.">
        <title>Thousands of microbial genomes shed light on interconnected biogeochemical processes in an aquifer system.</title>
        <authorList>
            <person name="Anantharaman K."/>
            <person name="Brown C.T."/>
            <person name="Hug L.A."/>
            <person name="Sharon I."/>
            <person name="Castelle C.J."/>
            <person name="Probst A.J."/>
            <person name="Thomas B.C."/>
            <person name="Singh A."/>
            <person name="Wilkins M.J."/>
            <person name="Karaoz U."/>
            <person name="Brodie E.L."/>
            <person name="Williams K.H."/>
            <person name="Hubbard S.S."/>
            <person name="Banfield J.F."/>
        </authorList>
    </citation>
    <scope>NUCLEOTIDE SEQUENCE [LARGE SCALE GENOMIC DNA]</scope>
</reference>
<evidence type="ECO:0000256" key="6">
    <source>
        <dbReference type="SAM" id="MobiDB-lite"/>
    </source>
</evidence>
<dbReference type="HAMAP" id="MF_00340">
    <property type="entry name" value="Ribosomal_bL32"/>
    <property type="match status" value="1"/>
</dbReference>
<comment type="similarity">
    <text evidence="1 5">Belongs to the bacterial ribosomal protein bL32 family.</text>
</comment>
<evidence type="ECO:0000313" key="7">
    <source>
        <dbReference type="EMBL" id="OGC51910.1"/>
    </source>
</evidence>
<dbReference type="AlphaFoldDB" id="A0A1F4V4C4"/>
<dbReference type="Pfam" id="PF01783">
    <property type="entry name" value="Ribosomal_L32p"/>
    <property type="match status" value="1"/>
</dbReference>
<organism evidence="7 8">
    <name type="scientific">candidate division WWE3 bacterium RIFCSPLOWO2_01_FULL_39_13</name>
    <dbReference type="NCBI Taxonomy" id="1802624"/>
    <lineage>
        <taxon>Bacteria</taxon>
        <taxon>Katanobacteria</taxon>
    </lineage>
</organism>
<dbReference type="InterPro" id="IPR002677">
    <property type="entry name" value="Ribosomal_bL32"/>
</dbReference>
<dbReference type="PANTHER" id="PTHR35534:SF1">
    <property type="entry name" value="LARGE RIBOSOMAL SUBUNIT PROTEIN BL32"/>
    <property type="match status" value="1"/>
</dbReference>
<name>A0A1F4V4C4_UNCKA</name>
<keyword evidence="2 5" id="KW-0689">Ribosomal protein</keyword>
<sequence length="50" mass="5781">MSVPKRKKSKSRRNQHRSHSQIKKITTAKCHKCSAEKKPHTICPSCKTYS</sequence>
<dbReference type="EMBL" id="MEVH01000010">
    <property type="protein sequence ID" value="OGC51910.1"/>
    <property type="molecule type" value="Genomic_DNA"/>
</dbReference>
<keyword evidence="3 5" id="KW-0687">Ribonucleoprotein</keyword>
<evidence type="ECO:0000256" key="3">
    <source>
        <dbReference type="ARBA" id="ARBA00023274"/>
    </source>
</evidence>
<dbReference type="SUPFAM" id="SSF57829">
    <property type="entry name" value="Zn-binding ribosomal proteins"/>
    <property type="match status" value="1"/>
</dbReference>
<evidence type="ECO:0000256" key="2">
    <source>
        <dbReference type="ARBA" id="ARBA00022980"/>
    </source>
</evidence>
<dbReference type="GO" id="GO:0003735">
    <property type="term" value="F:structural constituent of ribosome"/>
    <property type="evidence" value="ECO:0007669"/>
    <property type="project" value="InterPro"/>
</dbReference>
<dbReference type="NCBIfam" id="TIGR01031">
    <property type="entry name" value="rpmF_bact"/>
    <property type="match status" value="1"/>
</dbReference>
<evidence type="ECO:0000256" key="4">
    <source>
        <dbReference type="ARBA" id="ARBA00035178"/>
    </source>
</evidence>
<dbReference type="STRING" id="1802624.A2982_02250"/>
<dbReference type="InterPro" id="IPR011332">
    <property type="entry name" value="Ribosomal_zn-bd"/>
</dbReference>
<evidence type="ECO:0000313" key="8">
    <source>
        <dbReference type="Proteomes" id="UP000178771"/>
    </source>
</evidence>
<dbReference type="InterPro" id="IPR044957">
    <property type="entry name" value="Ribosomal_bL32_bact"/>
</dbReference>
<comment type="caution">
    <text evidence="7">The sequence shown here is derived from an EMBL/GenBank/DDBJ whole genome shotgun (WGS) entry which is preliminary data.</text>
</comment>
<dbReference type="GO" id="GO:0006412">
    <property type="term" value="P:translation"/>
    <property type="evidence" value="ECO:0007669"/>
    <property type="project" value="UniProtKB-UniRule"/>
</dbReference>
<dbReference type="GO" id="GO:0015934">
    <property type="term" value="C:large ribosomal subunit"/>
    <property type="evidence" value="ECO:0007669"/>
    <property type="project" value="InterPro"/>
</dbReference>
<proteinExistence type="inferred from homology"/>
<dbReference type="PANTHER" id="PTHR35534">
    <property type="entry name" value="50S RIBOSOMAL PROTEIN L32"/>
    <property type="match status" value="1"/>
</dbReference>
<dbReference type="Proteomes" id="UP000178771">
    <property type="component" value="Unassembled WGS sequence"/>
</dbReference>
<accession>A0A1F4V4C4</accession>
<feature type="region of interest" description="Disordered" evidence="6">
    <location>
        <begin position="1"/>
        <end position="27"/>
    </location>
</feature>
<protein>
    <recommendedName>
        <fullName evidence="4 5">Large ribosomal subunit protein bL32</fullName>
    </recommendedName>
</protein>
<evidence type="ECO:0000256" key="1">
    <source>
        <dbReference type="ARBA" id="ARBA00008560"/>
    </source>
</evidence>
<feature type="compositionally biased region" description="Basic residues" evidence="6">
    <location>
        <begin position="1"/>
        <end position="22"/>
    </location>
</feature>